<proteinExistence type="inferred from homology"/>
<sequence precursor="true">MVAPAGTSFSAAIVSGVAALVRAKFPELTAHQVINRLISTARPPARGVDNQVGHGIVDPVAALTWDLKDPGARVGPERLSSPLHIPPPPPPRNMTPVWVALGGIGGVLALCVITVGLTAMRSRRIR</sequence>
<dbReference type="GO" id="GO:0016485">
    <property type="term" value="P:protein processing"/>
    <property type="evidence" value="ECO:0007669"/>
    <property type="project" value="TreeGrafter"/>
</dbReference>
<reference evidence="7 8" key="1">
    <citation type="submission" date="2015-03" db="EMBL/GenBank/DDBJ databases">
        <authorList>
            <person name="Murphy D."/>
        </authorList>
    </citation>
    <scope>NUCLEOTIDE SEQUENCE [LARGE SCALE GENOMIC DNA]</scope>
    <source>
        <strain evidence="7 8">D16</strain>
    </source>
</reference>
<dbReference type="GO" id="GO:0004252">
    <property type="term" value="F:serine-type endopeptidase activity"/>
    <property type="evidence" value="ECO:0007669"/>
    <property type="project" value="InterPro"/>
</dbReference>
<comment type="caution">
    <text evidence="4">Lacks conserved residue(s) required for the propagation of feature annotation.</text>
</comment>
<dbReference type="PANTHER" id="PTHR42884">
    <property type="entry name" value="PROPROTEIN CONVERTASE SUBTILISIN/KEXIN-RELATED"/>
    <property type="match status" value="1"/>
</dbReference>
<feature type="domain" description="Peptidase S8/S53" evidence="6">
    <location>
        <begin position="5"/>
        <end position="55"/>
    </location>
</feature>
<dbReference type="InterPro" id="IPR036852">
    <property type="entry name" value="Peptidase_S8/S53_dom_sf"/>
</dbReference>
<keyword evidence="5" id="KW-0812">Transmembrane</keyword>
<evidence type="ECO:0000256" key="2">
    <source>
        <dbReference type="ARBA" id="ARBA00022801"/>
    </source>
</evidence>
<dbReference type="PANTHER" id="PTHR42884:SF14">
    <property type="entry name" value="NEUROENDOCRINE CONVERTASE 1"/>
    <property type="match status" value="1"/>
</dbReference>
<evidence type="ECO:0000259" key="6">
    <source>
        <dbReference type="Pfam" id="PF00082"/>
    </source>
</evidence>
<keyword evidence="2" id="KW-0378">Hydrolase</keyword>
<gene>
    <name evidence="7" type="ORF">BN970_06842</name>
</gene>
<dbReference type="Proteomes" id="UP000182227">
    <property type="component" value="Unassembled WGS sequence"/>
</dbReference>
<evidence type="ECO:0000313" key="7">
    <source>
        <dbReference type="EMBL" id="CQD25044.1"/>
    </source>
</evidence>
<keyword evidence="3" id="KW-0720">Serine protease</keyword>
<comment type="similarity">
    <text evidence="4">Belongs to the peptidase S8 family.</text>
</comment>
<dbReference type="GO" id="GO:0005886">
    <property type="term" value="C:plasma membrane"/>
    <property type="evidence" value="ECO:0007669"/>
    <property type="project" value="TreeGrafter"/>
</dbReference>
<accession>A0A0U1DYI0</accession>
<protein>
    <submittedName>
        <fullName evidence="7">Subtilase</fullName>
    </submittedName>
</protein>
<dbReference type="PROSITE" id="PS51892">
    <property type="entry name" value="SUBTILASE"/>
    <property type="match status" value="1"/>
</dbReference>
<keyword evidence="5" id="KW-0472">Membrane</keyword>
<keyword evidence="1" id="KW-0645">Protease</keyword>
<name>A0A0U1DYI0_9MYCO</name>
<dbReference type="InterPro" id="IPR000209">
    <property type="entry name" value="Peptidase_S8/S53_dom"/>
</dbReference>
<evidence type="ECO:0000256" key="3">
    <source>
        <dbReference type="ARBA" id="ARBA00022825"/>
    </source>
</evidence>
<dbReference type="EMBL" id="CTEF01000009">
    <property type="protein sequence ID" value="CQD25044.1"/>
    <property type="molecule type" value="Genomic_DNA"/>
</dbReference>
<keyword evidence="5" id="KW-1133">Transmembrane helix</keyword>
<evidence type="ECO:0000256" key="5">
    <source>
        <dbReference type="SAM" id="Phobius"/>
    </source>
</evidence>
<dbReference type="Gene3D" id="3.40.50.200">
    <property type="entry name" value="Peptidase S8/S53 domain"/>
    <property type="match status" value="1"/>
</dbReference>
<dbReference type="Pfam" id="PF00082">
    <property type="entry name" value="Peptidase_S8"/>
    <property type="match status" value="1"/>
</dbReference>
<organism evidence="7 8">
    <name type="scientific">Mycolicibacterium conceptionense</name>
    <dbReference type="NCBI Taxonomy" id="451644"/>
    <lineage>
        <taxon>Bacteria</taxon>
        <taxon>Bacillati</taxon>
        <taxon>Actinomycetota</taxon>
        <taxon>Actinomycetes</taxon>
        <taxon>Mycobacteriales</taxon>
        <taxon>Mycobacteriaceae</taxon>
        <taxon>Mycolicibacterium</taxon>
    </lineage>
</organism>
<evidence type="ECO:0000256" key="1">
    <source>
        <dbReference type="ARBA" id="ARBA00022670"/>
    </source>
</evidence>
<evidence type="ECO:0000256" key="4">
    <source>
        <dbReference type="PROSITE-ProRule" id="PRU01240"/>
    </source>
</evidence>
<dbReference type="SUPFAM" id="SSF52743">
    <property type="entry name" value="Subtilisin-like"/>
    <property type="match status" value="1"/>
</dbReference>
<dbReference type="AlphaFoldDB" id="A0A0U1DYI0"/>
<evidence type="ECO:0000313" key="8">
    <source>
        <dbReference type="Proteomes" id="UP000182227"/>
    </source>
</evidence>
<feature type="transmembrane region" description="Helical" evidence="5">
    <location>
        <begin position="97"/>
        <end position="120"/>
    </location>
</feature>